<comment type="caution">
    <text evidence="5">The sequence shown here is derived from an EMBL/GenBank/DDBJ whole genome shotgun (WGS) entry which is preliminary data.</text>
</comment>
<evidence type="ECO:0000256" key="2">
    <source>
        <dbReference type="SAM" id="Phobius"/>
    </source>
</evidence>
<dbReference type="InterPro" id="IPR013783">
    <property type="entry name" value="Ig-like_fold"/>
</dbReference>
<feature type="signal peptide" evidence="3">
    <location>
        <begin position="1"/>
        <end position="22"/>
    </location>
</feature>
<dbReference type="InterPro" id="IPR003599">
    <property type="entry name" value="Ig_sub"/>
</dbReference>
<dbReference type="SMART" id="SM00409">
    <property type="entry name" value="IG"/>
    <property type="match status" value="1"/>
</dbReference>
<dbReference type="PANTHER" id="PTHR15193:SF1">
    <property type="entry name" value="CD83 ANTIGEN"/>
    <property type="match status" value="1"/>
</dbReference>
<dbReference type="Proteomes" id="UP001558613">
    <property type="component" value="Unassembled WGS sequence"/>
</dbReference>
<sequence length="201" mass="22647">MTKLKISELLLFAMAAFHCGISEDIEVITGNCNDNISLPCKATNRTNTYRYIMWYKSEKFPIIKRKNNDYTYYNFTSISLENKETLVLHKVQPSHSGKYRCYLAADVGGQNDESFIELNISECLNVSTVYPIPTPTILADSCPDVEELTLPWAVIGLSLISVTKIVLCIITVGVCDRVIFRTVRRKQEISGSKTGRSSCKE</sequence>
<dbReference type="InterPro" id="IPR036179">
    <property type="entry name" value="Ig-like_dom_sf"/>
</dbReference>
<evidence type="ECO:0000256" key="3">
    <source>
        <dbReference type="SAM" id="SignalP"/>
    </source>
</evidence>
<dbReference type="Pfam" id="PF00047">
    <property type="entry name" value="ig"/>
    <property type="match status" value="1"/>
</dbReference>
<accession>A0ABR3MYT4</accession>
<evidence type="ECO:0000256" key="1">
    <source>
        <dbReference type="ARBA" id="ARBA00023319"/>
    </source>
</evidence>
<dbReference type="PROSITE" id="PS50835">
    <property type="entry name" value="IG_LIKE"/>
    <property type="match status" value="1"/>
</dbReference>
<keyword evidence="1" id="KW-0393">Immunoglobulin domain</keyword>
<evidence type="ECO:0000313" key="6">
    <source>
        <dbReference type="Proteomes" id="UP001558613"/>
    </source>
</evidence>
<keyword evidence="2" id="KW-0472">Membrane</keyword>
<feature type="transmembrane region" description="Helical" evidence="2">
    <location>
        <begin position="150"/>
        <end position="175"/>
    </location>
</feature>
<dbReference type="Gene3D" id="2.60.40.10">
    <property type="entry name" value="Immunoglobulins"/>
    <property type="match status" value="1"/>
</dbReference>
<feature type="chain" id="PRO_5045794367" description="Ig-like domain-containing protein" evidence="3">
    <location>
        <begin position="23"/>
        <end position="201"/>
    </location>
</feature>
<protein>
    <recommendedName>
        <fullName evidence="4">Ig-like domain-containing protein</fullName>
    </recommendedName>
</protein>
<gene>
    <name evidence="5" type="ORF">QQF64_032079</name>
</gene>
<keyword evidence="2" id="KW-0812">Transmembrane</keyword>
<dbReference type="EMBL" id="JAYMGO010000008">
    <property type="protein sequence ID" value="KAL1269790.1"/>
    <property type="molecule type" value="Genomic_DNA"/>
</dbReference>
<dbReference type="PANTHER" id="PTHR15193">
    <property type="entry name" value="CD83 ANTIGEN"/>
    <property type="match status" value="1"/>
</dbReference>
<dbReference type="InterPro" id="IPR007110">
    <property type="entry name" value="Ig-like_dom"/>
</dbReference>
<reference evidence="5 6" key="1">
    <citation type="submission" date="2023-09" db="EMBL/GenBank/DDBJ databases">
        <authorList>
            <person name="Wang M."/>
        </authorList>
    </citation>
    <scope>NUCLEOTIDE SEQUENCE [LARGE SCALE GENOMIC DNA]</scope>
    <source>
        <strain evidence="5">GT-2023</strain>
        <tissue evidence="5">Liver</tissue>
    </source>
</reference>
<evidence type="ECO:0000313" key="5">
    <source>
        <dbReference type="EMBL" id="KAL1269790.1"/>
    </source>
</evidence>
<dbReference type="CDD" id="cd00096">
    <property type="entry name" value="Ig"/>
    <property type="match status" value="1"/>
</dbReference>
<keyword evidence="6" id="KW-1185">Reference proteome</keyword>
<feature type="domain" description="Ig-like" evidence="4">
    <location>
        <begin position="33"/>
        <end position="117"/>
    </location>
</feature>
<dbReference type="InterPro" id="IPR013151">
    <property type="entry name" value="Immunoglobulin_dom"/>
</dbReference>
<name>A0ABR3MYT4_9TELE</name>
<organism evidence="5 6">
    <name type="scientific">Cirrhinus molitorella</name>
    <name type="common">mud carp</name>
    <dbReference type="NCBI Taxonomy" id="172907"/>
    <lineage>
        <taxon>Eukaryota</taxon>
        <taxon>Metazoa</taxon>
        <taxon>Chordata</taxon>
        <taxon>Craniata</taxon>
        <taxon>Vertebrata</taxon>
        <taxon>Euteleostomi</taxon>
        <taxon>Actinopterygii</taxon>
        <taxon>Neopterygii</taxon>
        <taxon>Teleostei</taxon>
        <taxon>Ostariophysi</taxon>
        <taxon>Cypriniformes</taxon>
        <taxon>Cyprinidae</taxon>
        <taxon>Labeoninae</taxon>
        <taxon>Labeonini</taxon>
        <taxon>Cirrhinus</taxon>
    </lineage>
</organism>
<keyword evidence="2" id="KW-1133">Transmembrane helix</keyword>
<dbReference type="SUPFAM" id="SSF48726">
    <property type="entry name" value="Immunoglobulin"/>
    <property type="match status" value="1"/>
</dbReference>
<evidence type="ECO:0000259" key="4">
    <source>
        <dbReference type="PROSITE" id="PS50835"/>
    </source>
</evidence>
<proteinExistence type="predicted"/>
<keyword evidence="3" id="KW-0732">Signal</keyword>